<name>A0ABD2KZD7_9BILA</name>
<dbReference type="AlphaFoldDB" id="A0ABD2KZD7"/>
<evidence type="ECO:0000256" key="1">
    <source>
        <dbReference type="SAM" id="MobiDB-lite"/>
    </source>
</evidence>
<comment type="caution">
    <text evidence="3">The sequence shown here is derived from an EMBL/GenBank/DDBJ whole genome shotgun (WGS) entry which is preliminary data.</text>
</comment>
<feature type="domain" description="ZP" evidence="2">
    <location>
        <begin position="278"/>
        <end position="526"/>
    </location>
</feature>
<evidence type="ECO:0000259" key="2">
    <source>
        <dbReference type="PROSITE" id="PS51034"/>
    </source>
</evidence>
<evidence type="ECO:0000313" key="3">
    <source>
        <dbReference type="EMBL" id="KAL3108027.1"/>
    </source>
</evidence>
<dbReference type="InterPro" id="IPR057475">
    <property type="entry name" value="CUT_C"/>
</dbReference>
<feature type="compositionally biased region" description="Basic residues" evidence="1">
    <location>
        <begin position="1"/>
        <end position="13"/>
    </location>
</feature>
<dbReference type="Gene3D" id="1.10.530.10">
    <property type="match status" value="1"/>
</dbReference>
<dbReference type="PANTHER" id="PTHR47836">
    <property type="entry name" value="PROTEIN CBG09520-RELATED"/>
    <property type="match status" value="1"/>
</dbReference>
<feature type="region of interest" description="Disordered" evidence="1">
    <location>
        <begin position="1"/>
        <end position="32"/>
    </location>
</feature>
<feature type="region of interest" description="Disordered" evidence="1">
    <location>
        <begin position="136"/>
        <end position="207"/>
    </location>
</feature>
<sequence length="1103" mass="123851">MQLTSKKGKGKRKREGEESDEGQWRDEAKKREKVREKIGEKEHFEAEGEHTVERTVLFLLCHLPIAFSSADIDNGVLGTPEVICGRDFVHFKVVTKKPFGGRVYVKGEFGNPKCVESVGTTRDGTEGEGEVGIGREEVGRKNGPKTEFDPPAKREGLKEENEHFGQSEHNPWRPIGTVPEGEEEEGEEAAGEGTARGRANAAEEATDEETLRQLLLELQKRHNHNTNGSQRTIPSHLPGFASADQLKRWRSFLKGKPGLDGQGFRRYGSRLSPDANGECPLVCPPCEEMKDKESNGKGAGGGGRQRRLAKEHSAELKVPLGECNTRRDRMANPPGMQVSFTIVVSFHPNFITRVDRAYNIQCAYQEPERILSAQIDVSSPPVIQISNQMESPQCEYRIHGQSDGAQVRNVRVGDIVEHQWICNGREANDERRNSDNGERMAQMFGLLVHDCFVDDGKSRREKVVDSKGCSKDPLILPTPVYSSDSLRATIVSSVAKFPDGDLVGFQCSITVCMRDLGKCDGFTPPNCSEKVAFASNVDQIHSSQNRTKRSAEAEKGMSKSLMDWELNSPLMTVFDLAEGPEEASAGDGLPPTAPPPRLLPSTALSVPQMCLSLPLFALLVSVSTFLVTSSNTVNLHLEMLLFRGFPFVFPLLLPISFQHSPAVQLCPKTRRYGQIQSPKCTSAVDPNLKPRVRLEKWFTRELWENLFPVSNQGWGEHPCMPYSFDAFIIAARYFPEFGATPNPSQSVRRITYNASEIQRRDVAAFFAHVLAESGQNNLRLFNSSSSKLSPRVASECFYRGAFYHFFEGGPRSPLFPGRSDGKTFKDGDRCVEAGRYCKRSPELDFWYPCKERAESANASAFEGCYFGRGPLQLSWNYNYGQFRHFLRTEGVEVDLLQQPNQLLTRLDPPLAMLSALWFYNTPQPPKPSMHEWFPSKRNRRIGYEGSVFGPTNLVINNECDGEDENVHNFFPGPGGENRRIKAFKWFCAKLGVTTGPEETLSCKGMAEGFGPGQRLLSWQPDWANMWRRKPCDCVPASFAGVLPYFDPKHHPSRRWAKENERNRLRCVYSIYKKPELYRMNLDNSPCLGYTVKIKLTRSGTDRR</sequence>
<dbReference type="EMBL" id="JBICBT010000599">
    <property type="protein sequence ID" value="KAL3108027.1"/>
    <property type="molecule type" value="Genomic_DNA"/>
</dbReference>
<dbReference type="PROSITE" id="PS51034">
    <property type="entry name" value="ZP_2"/>
    <property type="match status" value="1"/>
</dbReference>
<dbReference type="Pfam" id="PF00182">
    <property type="entry name" value="Glyco_hydro_19"/>
    <property type="match status" value="1"/>
</dbReference>
<feature type="compositionally biased region" description="Acidic residues" evidence="1">
    <location>
        <begin position="180"/>
        <end position="190"/>
    </location>
</feature>
<reference evidence="3 4" key="1">
    <citation type="submission" date="2024-10" db="EMBL/GenBank/DDBJ databases">
        <authorList>
            <person name="Kim D."/>
        </authorList>
    </citation>
    <scope>NUCLEOTIDE SEQUENCE [LARGE SCALE GENOMIC DNA]</scope>
    <source>
        <strain evidence="3">BH-2024</strain>
    </source>
</reference>
<protein>
    <recommendedName>
        <fullName evidence="2">ZP domain-containing protein</fullName>
    </recommendedName>
</protein>
<keyword evidence="4" id="KW-1185">Reference proteome</keyword>
<dbReference type="SUPFAM" id="SSF53955">
    <property type="entry name" value="Lysozyme-like"/>
    <property type="match status" value="1"/>
</dbReference>
<dbReference type="InterPro" id="IPR000726">
    <property type="entry name" value="Glyco_hydro_19_cat"/>
</dbReference>
<feature type="compositionally biased region" description="Low complexity" evidence="1">
    <location>
        <begin position="191"/>
        <end position="203"/>
    </location>
</feature>
<dbReference type="InterPro" id="IPR056953">
    <property type="entry name" value="CUT_N"/>
</dbReference>
<accession>A0ABD2KZD7</accession>
<dbReference type="CDD" id="cd00325">
    <property type="entry name" value="chitinase_GH19"/>
    <property type="match status" value="1"/>
</dbReference>
<proteinExistence type="predicted"/>
<dbReference type="Pfam" id="PF25301">
    <property type="entry name" value="CUT_C"/>
    <property type="match status" value="1"/>
</dbReference>
<dbReference type="SMART" id="SM00241">
    <property type="entry name" value="ZP"/>
    <property type="match status" value="1"/>
</dbReference>
<dbReference type="Gene3D" id="3.30.20.10">
    <property type="entry name" value="Endochitinase, domain 2"/>
    <property type="match status" value="1"/>
</dbReference>
<organism evidence="3 4">
    <name type="scientific">Heterodera trifolii</name>
    <dbReference type="NCBI Taxonomy" id="157864"/>
    <lineage>
        <taxon>Eukaryota</taxon>
        <taxon>Metazoa</taxon>
        <taxon>Ecdysozoa</taxon>
        <taxon>Nematoda</taxon>
        <taxon>Chromadorea</taxon>
        <taxon>Rhabditida</taxon>
        <taxon>Tylenchina</taxon>
        <taxon>Tylenchomorpha</taxon>
        <taxon>Tylenchoidea</taxon>
        <taxon>Heteroderidae</taxon>
        <taxon>Heteroderinae</taxon>
        <taxon>Heterodera</taxon>
    </lineage>
</organism>
<feature type="compositionally biased region" description="Basic and acidic residues" evidence="1">
    <location>
        <begin position="136"/>
        <end position="166"/>
    </location>
</feature>
<dbReference type="InterPro" id="IPR023346">
    <property type="entry name" value="Lysozyme-like_dom_sf"/>
</dbReference>
<dbReference type="PANTHER" id="PTHR47836:SF1">
    <property type="entry name" value="GLYCO_HYDRO_19_CAT DOMAIN-CONTAINING PROTEIN"/>
    <property type="match status" value="1"/>
</dbReference>
<feature type="compositionally biased region" description="Basic and acidic residues" evidence="1">
    <location>
        <begin position="22"/>
        <end position="32"/>
    </location>
</feature>
<evidence type="ECO:0000313" key="4">
    <source>
        <dbReference type="Proteomes" id="UP001620626"/>
    </source>
</evidence>
<gene>
    <name evidence="3" type="ORF">niasHT_018189</name>
</gene>
<dbReference type="InterPro" id="IPR001507">
    <property type="entry name" value="ZP_dom"/>
</dbReference>
<dbReference type="Proteomes" id="UP001620626">
    <property type="component" value="Unassembled WGS sequence"/>
</dbReference>
<feature type="region of interest" description="Disordered" evidence="1">
    <location>
        <begin position="291"/>
        <end position="312"/>
    </location>
</feature>
<dbReference type="Pfam" id="PF25057">
    <property type="entry name" value="CUT_N"/>
    <property type="match status" value="2"/>
</dbReference>